<evidence type="ECO:0000256" key="9">
    <source>
        <dbReference type="ARBA" id="ARBA00023163"/>
    </source>
</evidence>
<evidence type="ECO:0000256" key="1">
    <source>
        <dbReference type="ARBA" id="ARBA00004123"/>
    </source>
</evidence>
<dbReference type="PANTHER" id="PTHR23226">
    <property type="entry name" value="ZINC FINGER AND SCAN DOMAIN-CONTAINING"/>
    <property type="match status" value="1"/>
</dbReference>
<organism evidence="15 16">
    <name type="scientific">Podarcis lilfordi</name>
    <name type="common">Lilford's wall lizard</name>
    <dbReference type="NCBI Taxonomy" id="74358"/>
    <lineage>
        <taxon>Eukaryota</taxon>
        <taxon>Metazoa</taxon>
        <taxon>Chordata</taxon>
        <taxon>Craniata</taxon>
        <taxon>Vertebrata</taxon>
        <taxon>Euteleostomi</taxon>
        <taxon>Lepidosauria</taxon>
        <taxon>Squamata</taxon>
        <taxon>Bifurcata</taxon>
        <taxon>Unidentata</taxon>
        <taxon>Episquamata</taxon>
        <taxon>Laterata</taxon>
        <taxon>Lacertibaenia</taxon>
        <taxon>Lacertidae</taxon>
        <taxon>Podarcis</taxon>
    </lineage>
</organism>
<dbReference type="InterPro" id="IPR036236">
    <property type="entry name" value="Znf_C2H2_sf"/>
</dbReference>
<evidence type="ECO:0000256" key="11">
    <source>
        <dbReference type="PROSITE-ProRule" id="PRU00042"/>
    </source>
</evidence>
<feature type="domain" description="C2H2-type" evidence="13">
    <location>
        <begin position="492"/>
        <end position="519"/>
    </location>
</feature>
<dbReference type="InterPro" id="IPR003309">
    <property type="entry name" value="SCAN_dom"/>
</dbReference>
<evidence type="ECO:0000256" key="12">
    <source>
        <dbReference type="SAM" id="MobiDB-lite"/>
    </source>
</evidence>
<evidence type="ECO:0000259" key="14">
    <source>
        <dbReference type="PROSITE" id="PS50804"/>
    </source>
</evidence>
<dbReference type="Gene3D" id="3.30.160.60">
    <property type="entry name" value="Classic Zinc Finger"/>
    <property type="match status" value="5"/>
</dbReference>
<dbReference type="PROSITE" id="PS00028">
    <property type="entry name" value="ZINC_FINGER_C2H2_1"/>
    <property type="match status" value="4"/>
</dbReference>
<evidence type="ECO:0000256" key="2">
    <source>
        <dbReference type="ARBA" id="ARBA00006991"/>
    </source>
</evidence>
<accession>A0AA35K1A8</accession>
<dbReference type="InterPro" id="IPR038269">
    <property type="entry name" value="SCAN_sf"/>
</dbReference>
<dbReference type="SMART" id="SM00355">
    <property type="entry name" value="ZnF_C2H2"/>
    <property type="match status" value="5"/>
</dbReference>
<evidence type="ECO:0000256" key="10">
    <source>
        <dbReference type="ARBA" id="ARBA00023242"/>
    </source>
</evidence>
<dbReference type="SUPFAM" id="SSF47353">
    <property type="entry name" value="Retrovirus capsid dimerization domain-like"/>
    <property type="match status" value="1"/>
</dbReference>
<evidence type="ECO:0000256" key="5">
    <source>
        <dbReference type="ARBA" id="ARBA00022771"/>
    </source>
</evidence>
<feature type="domain" description="C2H2-type" evidence="13">
    <location>
        <begin position="464"/>
        <end position="491"/>
    </location>
</feature>
<reference evidence="15" key="1">
    <citation type="submission" date="2022-12" db="EMBL/GenBank/DDBJ databases">
        <authorList>
            <person name="Alioto T."/>
            <person name="Alioto T."/>
            <person name="Gomez Garrido J."/>
        </authorList>
    </citation>
    <scope>NUCLEOTIDE SEQUENCE</scope>
</reference>
<evidence type="ECO:0000256" key="3">
    <source>
        <dbReference type="ARBA" id="ARBA00022723"/>
    </source>
</evidence>
<dbReference type="Gene3D" id="1.10.4020.10">
    <property type="entry name" value="DNA breaking-rejoining enzymes"/>
    <property type="match status" value="1"/>
</dbReference>
<dbReference type="SMART" id="SM00431">
    <property type="entry name" value="SCAN"/>
    <property type="match status" value="1"/>
</dbReference>
<dbReference type="AlphaFoldDB" id="A0AA35K1A8"/>
<keyword evidence="8" id="KW-0238">DNA-binding</keyword>
<gene>
    <name evidence="15" type="ORF">PODLI_1B028864</name>
</gene>
<dbReference type="GO" id="GO:0008270">
    <property type="term" value="F:zinc ion binding"/>
    <property type="evidence" value="ECO:0007669"/>
    <property type="project" value="UniProtKB-KW"/>
</dbReference>
<proteinExistence type="inferred from homology"/>
<feature type="region of interest" description="Disordered" evidence="12">
    <location>
        <begin position="317"/>
        <end position="345"/>
    </location>
</feature>
<evidence type="ECO:0000313" key="15">
    <source>
        <dbReference type="EMBL" id="CAI5768553.1"/>
    </source>
</evidence>
<keyword evidence="16" id="KW-1185">Reference proteome</keyword>
<dbReference type="Proteomes" id="UP001178461">
    <property type="component" value="Chromosome 2"/>
</dbReference>
<protein>
    <submittedName>
        <fullName evidence="15">Zinc finger and SCAN domain-containing protein 31-like</fullName>
    </submittedName>
</protein>
<dbReference type="EMBL" id="OX395127">
    <property type="protein sequence ID" value="CAI5768553.1"/>
    <property type="molecule type" value="Genomic_DNA"/>
</dbReference>
<evidence type="ECO:0000256" key="8">
    <source>
        <dbReference type="ARBA" id="ARBA00023125"/>
    </source>
</evidence>
<evidence type="ECO:0000256" key="4">
    <source>
        <dbReference type="ARBA" id="ARBA00022737"/>
    </source>
</evidence>
<feature type="domain" description="C2H2-type" evidence="13">
    <location>
        <begin position="436"/>
        <end position="463"/>
    </location>
</feature>
<evidence type="ECO:0000256" key="7">
    <source>
        <dbReference type="ARBA" id="ARBA00023015"/>
    </source>
</evidence>
<dbReference type="FunFam" id="3.30.160.60:FF:000725">
    <property type="entry name" value="zinc finger protein 205 isoform X1"/>
    <property type="match status" value="1"/>
</dbReference>
<feature type="domain" description="C2H2-type" evidence="13">
    <location>
        <begin position="408"/>
        <end position="435"/>
    </location>
</feature>
<keyword evidence="6" id="KW-0862">Zinc</keyword>
<dbReference type="GO" id="GO:0000981">
    <property type="term" value="F:DNA-binding transcription factor activity, RNA polymerase II-specific"/>
    <property type="evidence" value="ECO:0007669"/>
    <property type="project" value="TreeGrafter"/>
</dbReference>
<dbReference type="Pfam" id="PF02023">
    <property type="entry name" value="SCAN"/>
    <property type="match status" value="1"/>
</dbReference>
<sequence length="519" mass="58835">MGEVNNEDNFLGLSPALLLALDSCRRQTGEMAMEERRTQLVCPSFKVPGIKMEKLDSAGPGQREGAGGIPHTVEAKSLKEFLWWAAPQQMKREPEGSFPVCWDAQWQDFLKAVQFPHCGQMDPQLGESTLQVDNGRVLVGTARCSPWLLEERGRWLLPRPGGKAHPACVQMASSGQRDEGDFARTEANRQRFRRFLYEEATGPQEACGRLRQLCRLWLEPERRSKEQVLELVVLEQFLSILPQEMQGWVRREEPVTTSQAAGLVEDFLRRQLNAERLERQKLEPYKEVVVDFPEKEEVPPCLEQRGRFFGEATQAYTKGSMQQGDGPEDKPEKNCEEKPRQPQPVENSLWEAEINAVQIKSHAGEFLESRGRTRAGEKPYKCPECGKSFLYGSDLIKHERTHTGEKPFACTDCGKRFNQSSHLISHERVHTGEKPYKCLACGKSFGWRSDLVRHQRIHTGEKPYICPDCGRSFSASSDLTRHQKTHTGDKSYKCVACGRTFSGRLQVASHQRLCTGGNC</sequence>
<dbReference type="FunFam" id="3.30.160.60:FF:002343">
    <property type="entry name" value="Zinc finger protein 33A"/>
    <property type="match status" value="2"/>
</dbReference>
<keyword evidence="3" id="KW-0479">Metal-binding</keyword>
<dbReference type="PROSITE" id="PS50157">
    <property type="entry name" value="ZINC_FINGER_C2H2_2"/>
    <property type="match status" value="5"/>
</dbReference>
<name>A0AA35K1A8_9SAUR</name>
<dbReference type="FunFam" id="1.10.4020.10:FF:000001">
    <property type="entry name" value="zinc finger protein 263 isoform X1"/>
    <property type="match status" value="1"/>
</dbReference>
<feature type="compositionally biased region" description="Basic and acidic residues" evidence="12">
    <location>
        <begin position="327"/>
        <end position="340"/>
    </location>
</feature>
<dbReference type="PANTHER" id="PTHR23226:SF377">
    <property type="entry name" value="ZINC FINGER AND SCAN DOMAIN-CONTAINING PROTEIN 20"/>
    <property type="match status" value="1"/>
</dbReference>
<evidence type="ECO:0000256" key="6">
    <source>
        <dbReference type="ARBA" id="ARBA00022833"/>
    </source>
</evidence>
<feature type="domain" description="SCAN box" evidence="14">
    <location>
        <begin position="189"/>
        <end position="272"/>
    </location>
</feature>
<comment type="similarity">
    <text evidence="2">Belongs to the krueppel C2H2-type zinc-finger protein family.</text>
</comment>
<dbReference type="CDD" id="cd07936">
    <property type="entry name" value="SCAN"/>
    <property type="match status" value="1"/>
</dbReference>
<feature type="domain" description="C2H2-type" evidence="13">
    <location>
        <begin position="380"/>
        <end position="407"/>
    </location>
</feature>
<dbReference type="GO" id="GO:0005634">
    <property type="term" value="C:nucleus"/>
    <property type="evidence" value="ECO:0007669"/>
    <property type="project" value="UniProtKB-SubCell"/>
</dbReference>
<keyword evidence="4" id="KW-0677">Repeat</keyword>
<dbReference type="InterPro" id="IPR013087">
    <property type="entry name" value="Znf_C2H2_type"/>
</dbReference>
<keyword evidence="10" id="KW-0539">Nucleus</keyword>
<dbReference type="FunFam" id="3.30.160.60:FF:000512">
    <property type="entry name" value="zinc finger protein 197 isoform X1"/>
    <property type="match status" value="1"/>
</dbReference>
<dbReference type="Pfam" id="PF13912">
    <property type="entry name" value="zf-C2H2_6"/>
    <property type="match status" value="1"/>
</dbReference>
<dbReference type="Pfam" id="PF00096">
    <property type="entry name" value="zf-C2H2"/>
    <property type="match status" value="3"/>
</dbReference>
<keyword evidence="9" id="KW-0804">Transcription</keyword>
<keyword evidence="5 11" id="KW-0863">Zinc-finger</keyword>
<keyword evidence="7" id="KW-0805">Transcription regulation</keyword>
<evidence type="ECO:0000259" key="13">
    <source>
        <dbReference type="PROSITE" id="PS50157"/>
    </source>
</evidence>
<evidence type="ECO:0000313" key="16">
    <source>
        <dbReference type="Proteomes" id="UP001178461"/>
    </source>
</evidence>
<dbReference type="GO" id="GO:0000978">
    <property type="term" value="F:RNA polymerase II cis-regulatory region sequence-specific DNA binding"/>
    <property type="evidence" value="ECO:0007669"/>
    <property type="project" value="TreeGrafter"/>
</dbReference>
<dbReference type="SUPFAM" id="SSF57667">
    <property type="entry name" value="beta-beta-alpha zinc fingers"/>
    <property type="match status" value="3"/>
</dbReference>
<dbReference type="PROSITE" id="PS50804">
    <property type="entry name" value="SCAN_BOX"/>
    <property type="match status" value="1"/>
</dbReference>
<comment type="subcellular location">
    <subcellularLocation>
        <location evidence="1">Nucleus</location>
    </subcellularLocation>
</comment>